<evidence type="ECO:0000313" key="2">
    <source>
        <dbReference type="Ensembl" id="ENSSMAP00000026022.2"/>
    </source>
</evidence>
<evidence type="ECO:0000256" key="1">
    <source>
        <dbReference type="SAM" id="MobiDB-lite"/>
    </source>
</evidence>
<dbReference type="AlphaFoldDB" id="A0A8D3AZG8"/>
<sequence length="293" mass="33004">MYVSHFTAMGGGHSTEPEPEPVLLPVPWRTLPENNLDNLEFVKSYKPHNKEGTQLRILLHGPNHAGKSSFINSVESVLQGRVTDRAATDAISGMSFTKNYKTHKIQKDPEQYYSFVFNDVMGLEDNTDCGVCEEDLNLALRGHVKEYYKFNPHSHLTENDQEYNSSPTLADKVHILVSVVSADSLTLLKKDVVRKMRNIRLAASEMGIPQLAIITKVDEACPEAAKNMNNIYKSKLLKEKVDKLHNLLGLSRNRIFLVKNYNSELETNDAIDAPILLALKQMLHSGEDFLNNL</sequence>
<dbReference type="PANTHER" id="PTHR14241">
    <property type="entry name" value="INTERFERON-INDUCED PROTEIN 44"/>
    <property type="match status" value="1"/>
</dbReference>
<reference evidence="2" key="2">
    <citation type="submission" date="2025-08" db="UniProtKB">
        <authorList>
            <consortium name="Ensembl"/>
        </authorList>
    </citation>
    <scope>IDENTIFICATION</scope>
</reference>
<accession>A0A8D3AZG8</accession>
<dbReference type="PANTHER" id="PTHR14241:SF1">
    <property type="entry name" value="INTERFERON-INDUCED PROTEIN 44-RELATED"/>
    <property type="match status" value="1"/>
</dbReference>
<dbReference type="Gene3D" id="3.40.50.300">
    <property type="entry name" value="P-loop containing nucleotide triphosphate hydrolases"/>
    <property type="match status" value="1"/>
</dbReference>
<protein>
    <recommendedName>
        <fullName evidence="4">G domain-containing protein</fullName>
    </recommendedName>
</protein>
<evidence type="ECO:0000313" key="3">
    <source>
        <dbReference type="Proteomes" id="UP000694558"/>
    </source>
</evidence>
<dbReference type="Proteomes" id="UP000694558">
    <property type="component" value="Chromosome 5"/>
</dbReference>
<dbReference type="Ensembl" id="ENSSMAT00000026337.2">
    <property type="protein sequence ID" value="ENSSMAP00000026022.2"/>
    <property type="gene ID" value="ENSSMAG00000015894.2"/>
</dbReference>
<name>A0A8D3AZG8_SCOMX</name>
<reference evidence="2" key="1">
    <citation type="submission" date="2023-05" db="EMBL/GenBank/DDBJ databases">
        <title>High-quality long-read genome of Scophthalmus maximus.</title>
        <authorList>
            <person name="Lien S."/>
            <person name="Martinez P."/>
        </authorList>
    </citation>
    <scope>NUCLEOTIDE SEQUENCE [LARGE SCALE GENOMIC DNA]</scope>
</reference>
<feature type="region of interest" description="Disordered" evidence="1">
    <location>
        <begin position="1"/>
        <end position="20"/>
    </location>
</feature>
<evidence type="ECO:0008006" key="4">
    <source>
        <dbReference type="Google" id="ProtNLM"/>
    </source>
</evidence>
<gene>
    <name evidence="2" type="primary">LOC118302793</name>
</gene>
<dbReference type="GeneTree" id="ENSGT00940000160560"/>
<dbReference type="GO" id="GO:0006955">
    <property type="term" value="P:immune response"/>
    <property type="evidence" value="ECO:0007669"/>
    <property type="project" value="TreeGrafter"/>
</dbReference>
<dbReference type="InterPro" id="IPR027417">
    <property type="entry name" value="P-loop_NTPase"/>
</dbReference>
<dbReference type="SUPFAM" id="SSF52540">
    <property type="entry name" value="P-loop containing nucleoside triphosphate hydrolases"/>
    <property type="match status" value="1"/>
</dbReference>
<organism evidence="2 3">
    <name type="scientific">Scophthalmus maximus</name>
    <name type="common">Turbot</name>
    <name type="synonym">Psetta maxima</name>
    <dbReference type="NCBI Taxonomy" id="52904"/>
    <lineage>
        <taxon>Eukaryota</taxon>
        <taxon>Metazoa</taxon>
        <taxon>Chordata</taxon>
        <taxon>Craniata</taxon>
        <taxon>Vertebrata</taxon>
        <taxon>Euteleostomi</taxon>
        <taxon>Actinopterygii</taxon>
        <taxon>Neopterygii</taxon>
        <taxon>Teleostei</taxon>
        <taxon>Neoteleostei</taxon>
        <taxon>Acanthomorphata</taxon>
        <taxon>Carangaria</taxon>
        <taxon>Pleuronectiformes</taxon>
        <taxon>Pleuronectoidei</taxon>
        <taxon>Scophthalmidae</taxon>
        <taxon>Scophthalmus</taxon>
    </lineage>
</organism>
<proteinExistence type="predicted"/>